<gene>
    <name evidence="1" type="ORF">ACETWP_12435</name>
</gene>
<accession>A0ABV4UPS9</accession>
<reference evidence="1 2" key="1">
    <citation type="submission" date="2024-09" db="EMBL/GenBank/DDBJ databases">
        <authorList>
            <person name="Salinas-Garcia M.A."/>
            <person name="Prieme A."/>
        </authorList>
    </citation>
    <scope>NUCLEOTIDE SEQUENCE [LARGE SCALE GENOMIC DNA]</scope>
    <source>
        <strain evidence="1 2">DSM 21081</strain>
    </source>
</reference>
<dbReference type="InterPro" id="IPR019587">
    <property type="entry name" value="Polyketide_cyclase/dehydratase"/>
</dbReference>
<dbReference type="Gene3D" id="3.30.530.20">
    <property type="match status" value="1"/>
</dbReference>
<dbReference type="InterPro" id="IPR023393">
    <property type="entry name" value="START-like_dom_sf"/>
</dbReference>
<dbReference type="Pfam" id="PF10604">
    <property type="entry name" value="Polyketide_cyc2"/>
    <property type="match status" value="1"/>
</dbReference>
<proteinExistence type="predicted"/>
<name>A0ABV4UPS9_9MICC</name>
<sequence length="151" mass="16946">MDTSPYLQSRQRLVPAPPRAVFELLADPAMHPVIDGSGTVRAARGGSPDRLRLGAEFGMDMRLGVPYRISNTVVEFEDGRTIAWRHFSGHRWRYELEPVDGGTLVRETWDASRLKHKWALRVLGFTRTTPGNMERTLERLAAQFDGGATPS</sequence>
<comment type="caution">
    <text evidence="1">The sequence shown here is derived from an EMBL/GenBank/DDBJ whole genome shotgun (WGS) entry which is preliminary data.</text>
</comment>
<dbReference type="SUPFAM" id="SSF55961">
    <property type="entry name" value="Bet v1-like"/>
    <property type="match status" value="1"/>
</dbReference>
<keyword evidence="2" id="KW-1185">Reference proteome</keyword>
<evidence type="ECO:0000313" key="2">
    <source>
        <dbReference type="Proteomes" id="UP001575652"/>
    </source>
</evidence>
<dbReference type="RefSeq" id="WP_373972569.1">
    <property type="nucleotide sequence ID" value="NZ_JBHDLJ010000010.1"/>
</dbReference>
<organism evidence="1 2">
    <name type="scientific">Arthrobacter halodurans</name>
    <dbReference type="NCBI Taxonomy" id="516699"/>
    <lineage>
        <taxon>Bacteria</taxon>
        <taxon>Bacillati</taxon>
        <taxon>Actinomycetota</taxon>
        <taxon>Actinomycetes</taxon>
        <taxon>Micrococcales</taxon>
        <taxon>Micrococcaceae</taxon>
        <taxon>Arthrobacter</taxon>
    </lineage>
</organism>
<dbReference type="Proteomes" id="UP001575652">
    <property type="component" value="Unassembled WGS sequence"/>
</dbReference>
<dbReference type="EMBL" id="JBHDLJ010000010">
    <property type="protein sequence ID" value="MFB0835397.1"/>
    <property type="molecule type" value="Genomic_DNA"/>
</dbReference>
<protein>
    <submittedName>
        <fullName evidence="1">SRPBCC family protein</fullName>
    </submittedName>
</protein>
<evidence type="ECO:0000313" key="1">
    <source>
        <dbReference type="EMBL" id="MFB0835397.1"/>
    </source>
</evidence>